<organism evidence="2">
    <name type="scientific">Tetraselmis sp. GSL018</name>
    <dbReference type="NCBI Taxonomy" id="582737"/>
    <lineage>
        <taxon>Eukaryota</taxon>
        <taxon>Viridiplantae</taxon>
        <taxon>Chlorophyta</taxon>
        <taxon>core chlorophytes</taxon>
        <taxon>Chlorodendrophyceae</taxon>
        <taxon>Chlorodendrales</taxon>
        <taxon>Chlorodendraceae</taxon>
        <taxon>Tetraselmis</taxon>
    </lineage>
</organism>
<feature type="compositionally biased region" description="Polar residues" evidence="1">
    <location>
        <begin position="113"/>
        <end position="124"/>
    </location>
</feature>
<evidence type="ECO:0000256" key="1">
    <source>
        <dbReference type="SAM" id="MobiDB-lite"/>
    </source>
</evidence>
<reference evidence="2" key="1">
    <citation type="submission" date="2014-05" db="EMBL/GenBank/DDBJ databases">
        <title>The transcriptome of the halophilic microalga Tetraselmis sp. GSL018 isolated from the Great Salt Lake, Utah.</title>
        <authorList>
            <person name="Jinkerson R.E."/>
            <person name="D'Adamo S."/>
            <person name="Posewitz M.C."/>
        </authorList>
    </citation>
    <scope>NUCLEOTIDE SEQUENCE</scope>
    <source>
        <strain evidence="2">GSL018</strain>
    </source>
</reference>
<name>A0A061S1M5_9CHLO</name>
<feature type="non-terminal residue" evidence="2">
    <location>
        <position position="1"/>
    </location>
</feature>
<feature type="compositionally biased region" description="Basic and acidic residues" evidence="1">
    <location>
        <begin position="77"/>
        <end position="89"/>
    </location>
</feature>
<evidence type="ECO:0000313" key="2">
    <source>
        <dbReference type="EMBL" id="JAC76830.1"/>
    </source>
</evidence>
<accession>A0A061S1M5</accession>
<feature type="compositionally biased region" description="Pro residues" evidence="1">
    <location>
        <begin position="92"/>
        <end position="101"/>
    </location>
</feature>
<sequence>SPAAFVSEGWRLASRPWLSPLAGMGKGLIRQQPLWLRQRTLLRTPDRLLYEAMPSRPPKRVATGRPNTLSPPTRLRLQPEKGRGGRGGKEGPPQPPLPNPFPEGRQQVEGAGQAQSGAFSHPSS</sequence>
<feature type="region of interest" description="Disordered" evidence="1">
    <location>
        <begin position="48"/>
        <end position="124"/>
    </location>
</feature>
<protein>
    <submittedName>
        <fullName evidence="2">Uncharacterized protein</fullName>
    </submittedName>
</protein>
<gene>
    <name evidence="2" type="ORF">TSPGSL018_19163</name>
</gene>
<proteinExistence type="predicted"/>
<dbReference type="AlphaFoldDB" id="A0A061S1M5"/>
<dbReference type="EMBL" id="GBEZ01008727">
    <property type="protein sequence ID" value="JAC76830.1"/>
    <property type="molecule type" value="Transcribed_RNA"/>
</dbReference>